<keyword evidence="8" id="KW-1185">Reference proteome</keyword>
<protein>
    <submittedName>
        <fullName evidence="7">VIT family protein</fullName>
    </submittedName>
</protein>
<dbReference type="EMBL" id="JAUHQB010000001">
    <property type="protein sequence ID" value="MDN4482532.1"/>
    <property type="molecule type" value="Genomic_DNA"/>
</dbReference>
<dbReference type="RefSeq" id="WP_301120028.1">
    <property type="nucleotide sequence ID" value="NZ_JAUHPX010000001.1"/>
</dbReference>
<feature type="transmembrane region" description="Helical" evidence="5">
    <location>
        <begin position="179"/>
        <end position="199"/>
    </location>
</feature>
<dbReference type="Pfam" id="PF01988">
    <property type="entry name" value="VIT1"/>
    <property type="match status" value="1"/>
</dbReference>
<evidence type="ECO:0000256" key="4">
    <source>
        <dbReference type="ARBA" id="ARBA00023136"/>
    </source>
</evidence>
<dbReference type="GO" id="GO:0012505">
    <property type="term" value="C:endomembrane system"/>
    <property type="evidence" value="ECO:0007669"/>
    <property type="project" value="UniProtKB-SubCell"/>
</dbReference>
<dbReference type="AlphaFoldDB" id="A0AAW7M2J0"/>
<evidence type="ECO:0000313" key="6">
    <source>
        <dbReference type="EMBL" id="MDN4482532.1"/>
    </source>
</evidence>
<evidence type="ECO:0000256" key="1">
    <source>
        <dbReference type="ARBA" id="ARBA00004127"/>
    </source>
</evidence>
<reference evidence="7" key="1">
    <citation type="submission" date="2023-06" db="EMBL/GenBank/DDBJ databases">
        <title>Sysu t00039.</title>
        <authorList>
            <person name="Gao L."/>
            <person name="Fang B.-Z."/>
            <person name="Li W.-J."/>
        </authorList>
    </citation>
    <scope>NUCLEOTIDE SEQUENCE</scope>
    <source>
        <strain evidence="7">SYSU T00039</strain>
    </source>
</reference>
<feature type="transmembrane region" description="Helical" evidence="5">
    <location>
        <begin position="52"/>
        <end position="74"/>
    </location>
</feature>
<comment type="caution">
    <text evidence="7">The sequence shown here is derived from an EMBL/GenBank/DDBJ whole genome shotgun (WGS) entry which is preliminary data.</text>
</comment>
<keyword evidence="3 5" id="KW-1133">Transmembrane helix</keyword>
<reference evidence="6 9" key="2">
    <citation type="submission" date="2023-06" db="EMBL/GenBank/DDBJ databases">
        <title>SYSU T0a273.</title>
        <authorList>
            <person name="Gao L."/>
            <person name="Fang B.-Z."/>
            <person name="Li W.-J."/>
        </authorList>
    </citation>
    <scope>NUCLEOTIDE SEQUENCE [LARGE SCALE GENOMIC DNA]</scope>
    <source>
        <strain evidence="6 9">SYSU T0a273</strain>
    </source>
</reference>
<accession>A0AAW7M2J0</accession>
<feature type="transmembrane region" description="Helical" evidence="5">
    <location>
        <begin position="153"/>
        <end position="173"/>
    </location>
</feature>
<dbReference type="PANTHER" id="PTHR31851">
    <property type="entry name" value="FE(2+)/MN(2+) TRANSPORTER PCL1"/>
    <property type="match status" value="1"/>
</dbReference>
<keyword evidence="2 5" id="KW-0812">Transmembrane</keyword>
<dbReference type="CDD" id="cd02432">
    <property type="entry name" value="Nodulin-21_like_1"/>
    <property type="match status" value="1"/>
</dbReference>
<proteinExistence type="predicted"/>
<evidence type="ECO:0000313" key="9">
    <source>
        <dbReference type="Proteomes" id="UP001172756"/>
    </source>
</evidence>
<organism evidence="7 8">
    <name type="scientific">Demequina lignilytica</name>
    <dbReference type="NCBI Taxonomy" id="3051663"/>
    <lineage>
        <taxon>Bacteria</taxon>
        <taxon>Bacillati</taxon>
        <taxon>Actinomycetota</taxon>
        <taxon>Actinomycetes</taxon>
        <taxon>Micrococcales</taxon>
        <taxon>Demequinaceae</taxon>
        <taxon>Demequina</taxon>
    </lineage>
</organism>
<dbReference type="Proteomes" id="UP001172737">
    <property type="component" value="Unassembled WGS sequence"/>
</dbReference>
<gene>
    <name evidence="6" type="ORF">QQ002_03145</name>
    <name evidence="7" type="ORF">QQX10_03265</name>
</gene>
<sequence length="236" mass="24292">MSETSAPVYGTEESLGARLNALRAGVLGANDGIVSVAALLVGVVAAQPPTGVVVTAGVAGIAAGALSMGVGEYVSVSSQRDAERAQLERERGYHDSHPECELDQLARLHEETGMSPETARRAAEEQTAFDPIAAHARAHLGIDPEDLVNPWHAAIASLSAFTAGGLIPLLVALFTPAPFTIPATFLAVLLSLGATGFLSGHLGQAQRRRAVLRNLVGGTLAMAITYGIGSFVGVHV</sequence>
<evidence type="ECO:0000313" key="7">
    <source>
        <dbReference type="EMBL" id="MDN4487180.1"/>
    </source>
</evidence>
<feature type="transmembrane region" description="Helical" evidence="5">
    <location>
        <begin position="21"/>
        <end position="46"/>
    </location>
</feature>
<evidence type="ECO:0000256" key="2">
    <source>
        <dbReference type="ARBA" id="ARBA00022692"/>
    </source>
</evidence>
<dbReference type="Proteomes" id="UP001172756">
    <property type="component" value="Unassembled WGS sequence"/>
</dbReference>
<evidence type="ECO:0000313" key="8">
    <source>
        <dbReference type="Proteomes" id="UP001172737"/>
    </source>
</evidence>
<name>A0AAW7M2J0_9MICO</name>
<keyword evidence="4 5" id="KW-0472">Membrane</keyword>
<comment type="subcellular location">
    <subcellularLocation>
        <location evidence="1">Endomembrane system</location>
        <topology evidence="1">Multi-pass membrane protein</topology>
    </subcellularLocation>
</comment>
<dbReference type="EMBL" id="JAUHPX010000001">
    <property type="protein sequence ID" value="MDN4487180.1"/>
    <property type="molecule type" value="Genomic_DNA"/>
</dbReference>
<dbReference type="InterPro" id="IPR008217">
    <property type="entry name" value="Ccc1_fam"/>
</dbReference>
<evidence type="ECO:0000256" key="5">
    <source>
        <dbReference type="SAM" id="Phobius"/>
    </source>
</evidence>
<evidence type="ECO:0000256" key="3">
    <source>
        <dbReference type="ARBA" id="ARBA00022989"/>
    </source>
</evidence>
<dbReference type="GO" id="GO:0005384">
    <property type="term" value="F:manganese ion transmembrane transporter activity"/>
    <property type="evidence" value="ECO:0007669"/>
    <property type="project" value="InterPro"/>
</dbReference>
<feature type="transmembrane region" description="Helical" evidence="5">
    <location>
        <begin position="211"/>
        <end position="234"/>
    </location>
</feature>
<dbReference type="GO" id="GO:0030026">
    <property type="term" value="P:intracellular manganese ion homeostasis"/>
    <property type="evidence" value="ECO:0007669"/>
    <property type="project" value="InterPro"/>
</dbReference>